<feature type="compositionally biased region" description="Acidic residues" evidence="1">
    <location>
        <begin position="8"/>
        <end position="19"/>
    </location>
</feature>
<accession>A0ABD2NBN4</accession>
<reference evidence="2 3" key="1">
    <citation type="journal article" date="2021" name="BMC Biol.">
        <title>Horizontally acquired antibacterial genes associated with adaptive radiation of ladybird beetles.</title>
        <authorList>
            <person name="Li H.S."/>
            <person name="Tang X.F."/>
            <person name="Huang Y.H."/>
            <person name="Xu Z.Y."/>
            <person name="Chen M.L."/>
            <person name="Du X.Y."/>
            <person name="Qiu B.Y."/>
            <person name="Chen P.T."/>
            <person name="Zhang W."/>
            <person name="Slipinski A."/>
            <person name="Escalona H.E."/>
            <person name="Waterhouse R.M."/>
            <person name="Zwick A."/>
            <person name="Pang H."/>
        </authorList>
    </citation>
    <scope>NUCLEOTIDE SEQUENCE [LARGE SCALE GENOMIC DNA]</scope>
    <source>
        <strain evidence="2">SYSU2018</strain>
    </source>
</reference>
<sequence>MENQNEEKCDDPEIVEENEEEKRRRRKNRSSILKVRKSISDDINIARSARRVSFSSNYIKPFMTDDDKNTIWDSTIEETINNTESTHSSENNHPSKQLVFNTSLFGDGLNCSDDLDVEIEKEIAQPVWPAMDAIPLAEKENIPIILKRDSLIVMKKTKVLSECGNGKVQERLNSTEREKISFEKNTVFVKPTISLPCQVMMGKKIKLTLPDNGDVDEMDLTCQSGGETSPDAVENMELTCKTIMLRTEPVVEDMEFTCKNPLLQSESVLDDMQVTCKTPLLQPESVMEDMEFTCKNISLQSEPVLEDMEFTCKNPLLQPEPVLEDLEFTCNNPLLQPEPVLEAMEVTCKNPTMQPEAVLKDMEFTCQNPLLQPKPALKDMEFTCGNPLLQTEPVLEDMEFTCKNPVLQPEPVLEDMEFTCKNLVLQPEPVLEDMEFTCKNPVLQPEPVLEDMGSTCKSPVLQPEPVLEDMEFTCKNPLLQPAQMTKTSVDIESTGQKPSPQPEDMEFSCRNLLLQPEIANLETTSENDVLQHETVDMETTYKNSVQHDPTLEDMELAVEKTLQQTEIKQDVELNCNNLELRSIDFETHEDVRVETGPRSITDSITALNKTNLADVSNMTMSKGISFLTTEFPQFDVKSVGTSVLDVDLPNLVLAENTVGEEGDVTNDNAQNVRDNSTLSMSNYTSQHVSSMSLCADDTKQLLRAASRINKTRNLTDGDSSLENSLRTQINATYVVKNKEIGLNEDVDTVEQNFDVFEKCRSFEANTIIDEESSMVLIENSHEDNSILNIEKGTAKEELILRSDTEVEEGSKLEGGILSDTSKVVGTNTAKQPCDENDEEWNAERFRAKQMASFLEFRQYCDSLKVPEPKPDNTLEIYYKKMKEQTSRSRERRALFNEKYAIFKKNLNEQLELLREKMNAPLEVEDEELRCDSYSEDIDAIAPTMLQQIEEKSKMSDCSWKLIKFEENVAEFVTLFDAMRLFLEYNTYHFVTSYSTKSRLNDKSTPLAFLLQKEFLKALTQDTINKSIGRNYTILSLLDYVQMVMGKIKKHYTYLKDLEISYDFTISPDFRASFQIMRIDLMVEWDFQIDLSDLDQITKDSVTVKAVYGTVNEKYVLDLVEQCPKGIEFIHCFFDKIHGYIEILLKRKNDN</sequence>
<gene>
    <name evidence="2" type="ORF">HHI36_020872</name>
</gene>
<dbReference type="Proteomes" id="UP001516400">
    <property type="component" value="Unassembled WGS sequence"/>
</dbReference>
<evidence type="ECO:0000256" key="1">
    <source>
        <dbReference type="SAM" id="MobiDB-lite"/>
    </source>
</evidence>
<dbReference type="EMBL" id="JABFTP020000083">
    <property type="protein sequence ID" value="KAL3276153.1"/>
    <property type="molecule type" value="Genomic_DNA"/>
</dbReference>
<protein>
    <submittedName>
        <fullName evidence="2">Uncharacterized protein</fullName>
    </submittedName>
</protein>
<comment type="caution">
    <text evidence="2">The sequence shown here is derived from an EMBL/GenBank/DDBJ whole genome shotgun (WGS) entry which is preliminary data.</text>
</comment>
<evidence type="ECO:0000313" key="3">
    <source>
        <dbReference type="Proteomes" id="UP001516400"/>
    </source>
</evidence>
<feature type="region of interest" description="Disordered" evidence="1">
    <location>
        <begin position="1"/>
        <end position="30"/>
    </location>
</feature>
<proteinExistence type="predicted"/>
<organism evidence="2 3">
    <name type="scientific">Cryptolaemus montrouzieri</name>
    <dbReference type="NCBI Taxonomy" id="559131"/>
    <lineage>
        <taxon>Eukaryota</taxon>
        <taxon>Metazoa</taxon>
        <taxon>Ecdysozoa</taxon>
        <taxon>Arthropoda</taxon>
        <taxon>Hexapoda</taxon>
        <taxon>Insecta</taxon>
        <taxon>Pterygota</taxon>
        <taxon>Neoptera</taxon>
        <taxon>Endopterygota</taxon>
        <taxon>Coleoptera</taxon>
        <taxon>Polyphaga</taxon>
        <taxon>Cucujiformia</taxon>
        <taxon>Coccinelloidea</taxon>
        <taxon>Coccinellidae</taxon>
        <taxon>Scymninae</taxon>
        <taxon>Scymnini</taxon>
        <taxon>Cryptolaemus</taxon>
    </lineage>
</organism>
<dbReference type="AlphaFoldDB" id="A0ABD2NBN4"/>
<keyword evidence="3" id="KW-1185">Reference proteome</keyword>
<evidence type="ECO:0000313" key="2">
    <source>
        <dbReference type="EMBL" id="KAL3276153.1"/>
    </source>
</evidence>
<name>A0ABD2NBN4_9CUCU</name>